<dbReference type="InterPro" id="IPR038503">
    <property type="entry name" value="SpoIIIAH_sf"/>
</dbReference>
<dbReference type="Gene3D" id="1.10.287.4300">
    <property type="entry name" value="Stage III sporulation protein AH-like"/>
    <property type="match status" value="1"/>
</dbReference>
<evidence type="ECO:0000313" key="2">
    <source>
        <dbReference type="Proteomes" id="UP000824136"/>
    </source>
</evidence>
<protein>
    <submittedName>
        <fullName evidence="1">SpoIIIAH-like family protein</fullName>
    </submittedName>
</protein>
<evidence type="ECO:0000313" key="1">
    <source>
        <dbReference type="EMBL" id="HIT59312.1"/>
    </source>
</evidence>
<dbReference type="Pfam" id="PF12685">
    <property type="entry name" value="SpoIIIAH"/>
    <property type="match status" value="1"/>
</dbReference>
<dbReference type="InterPro" id="IPR024232">
    <property type="entry name" value="SpoIIIAH"/>
</dbReference>
<reference evidence="1" key="2">
    <citation type="journal article" date="2021" name="PeerJ">
        <title>Extensive microbial diversity within the chicken gut microbiome revealed by metagenomics and culture.</title>
        <authorList>
            <person name="Gilroy R."/>
            <person name="Ravi A."/>
            <person name="Getino M."/>
            <person name="Pursley I."/>
            <person name="Horton D.L."/>
            <person name="Alikhan N.F."/>
            <person name="Baker D."/>
            <person name="Gharbi K."/>
            <person name="Hall N."/>
            <person name="Watson M."/>
            <person name="Adriaenssens E.M."/>
            <person name="Foster-Nyarko E."/>
            <person name="Jarju S."/>
            <person name="Secka A."/>
            <person name="Antonio M."/>
            <person name="Oren A."/>
            <person name="Chaudhuri R.R."/>
            <person name="La Ragione R."/>
            <person name="Hildebrand F."/>
            <person name="Pallen M.J."/>
        </authorList>
    </citation>
    <scope>NUCLEOTIDE SEQUENCE</scope>
    <source>
        <strain evidence="1">CHK33-4379</strain>
    </source>
</reference>
<name>A0A9D1GUH1_9FIRM</name>
<accession>A0A9D1GUH1</accession>
<proteinExistence type="predicted"/>
<sequence length="200" mass="21970">MTSFKGFKRINGFNNKLGGKLSFKFGKKQIILSCLTLLLAIAVYANYEMSKTELKPTEVLSGIDMSQAYGEVQYVNGTEIVDYSSEDYFAQARLNKLTSRDEAVETLKMVLGGGDITSEEIASYTEDAMTLSSLIESETVIEDLIKASGFEDCVVYIDGDNASIVVKTNGLTTAQAAQIKDILLSEVTIPNENIRIFEVK</sequence>
<dbReference type="Proteomes" id="UP000824136">
    <property type="component" value="Unassembled WGS sequence"/>
</dbReference>
<reference evidence="1" key="1">
    <citation type="submission" date="2020-10" db="EMBL/GenBank/DDBJ databases">
        <authorList>
            <person name="Gilroy R."/>
        </authorList>
    </citation>
    <scope>NUCLEOTIDE SEQUENCE</scope>
    <source>
        <strain evidence="1">CHK33-4379</strain>
    </source>
</reference>
<gene>
    <name evidence="1" type="ORF">IAC39_06345</name>
</gene>
<dbReference type="EMBL" id="DVLL01000021">
    <property type="protein sequence ID" value="HIT59312.1"/>
    <property type="molecule type" value="Genomic_DNA"/>
</dbReference>
<dbReference type="AlphaFoldDB" id="A0A9D1GUH1"/>
<comment type="caution">
    <text evidence="1">The sequence shown here is derived from an EMBL/GenBank/DDBJ whole genome shotgun (WGS) entry which is preliminary data.</text>
</comment>
<organism evidence="1 2">
    <name type="scientific">Candidatus Faeciplasma pullistercoris</name>
    <dbReference type="NCBI Taxonomy" id="2840800"/>
    <lineage>
        <taxon>Bacteria</taxon>
        <taxon>Bacillati</taxon>
        <taxon>Bacillota</taxon>
        <taxon>Clostridia</taxon>
        <taxon>Eubacteriales</taxon>
        <taxon>Oscillospiraceae</taxon>
        <taxon>Oscillospiraceae incertae sedis</taxon>
        <taxon>Candidatus Faeciplasma</taxon>
    </lineage>
</organism>